<feature type="coiled-coil region" evidence="1">
    <location>
        <begin position="231"/>
        <end position="258"/>
    </location>
</feature>
<feature type="transmembrane region" description="Helical" evidence="2">
    <location>
        <begin position="21"/>
        <end position="40"/>
    </location>
</feature>
<keyword evidence="1" id="KW-0175">Coiled coil</keyword>
<keyword evidence="2" id="KW-1133">Transmembrane helix</keyword>
<reference evidence="3" key="1">
    <citation type="journal article" date="2014" name="Front. Microbiol.">
        <title>High frequency of phylogenetically diverse reductive dehalogenase-homologous genes in deep subseafloor sedimentary metagenomes.</title>
        <authorList>
            <person name="Kawai M."/>
            <person name="Futagami T."/>
            <person name="Toyoda A."/>
            <person name="Takaki Y."/>
            <person name="Nishi S."/>
            <person name="Hori S."/>
            <person name="Arai W."/>
            <person name="Tsubouchi T."/>
            <person name="Morono Y."/>
            <person name="Uchiyama I."/>
            <person name="Ito T."/>
            <person name="Fujiyama A."/>
            <person name="Inagaki F."/>
            <person name="Takami H."/>
        </authorList>
    </citation>
    <scope>NUCLEOTIDE SEQUENCE</scope>
    <source>
        <strain evidence="3">Expedition CK06-06</strain>
    </source>
</reference>
<gene>
    <name evidence="3" type="ORF">S01H1_54158</name>
</gene>
<accession>X0VAS9</accession>
<feature type="non-terminal residue" evidence="3">
    <location>
        <position position="258"/>
    </location>
</feature>
<sequence length="258" mass="30106">TAKMTKLFEVMLNDLRLTKKNFNRWLSVGMLFALLGHFYIVEPYFKYKAQERTAGLELKEKQIKFKELSERFNRLDEANKGIDSALKKIKTQIQGFPDHLQSMLPRIDNAVSSTLSSQIYQQSRPRYIENITFPPEVTTFQDGVRWYTKNWFSNVITQLEEGVIKPVLGLEEEKETASGNELNSLSKNAIEKIHAFVENIDPDFWRSYRNGKVPVARDLKATVEESFNPIYEETESLMQEIRNAKEKQKEDVENIKNE</sequence>
<evidence type="ECO:0000256" key="2">
    <source>
        <dbReference type="SAM" id="Phobius"/>
    </source>
</evidence>
<evidence type="ECO:0000313" key="3">
    <source>
        <dbReference type="EMBL" id="GAG15370.1"/>
    </source>
</evidence>
<proteinExistence type="predicted"/>
<keyword evidence="2" id="KW-0472">Membrane</keyword>
<name>X0VAS9_9ZZZZ</name>
<keyword evidence="2" id="KW-0812">Transmembrane</keyword>
<dbReference type="EMBL" id="BARS01035122">
    <property type="protein sequence ID" value="GAG15370.1"/>
    <property type="molecule type" value="Genomic_DNA"/>
</dbReference>
<feature type="non-terminal residue" evidence="3">
    <location>
        <position position="1"/>
    </location>
</feature>
<dbReference type="AlphaFoldDB" id="X0VAS9"/>
<comment type="caution">
    <text evidence="3">The sequence shown here is derived from an EMBL/GenBank/DDBJ whole genome shotgun (WGS) entry which is preliminary data.</text>
</comment>
<protein>
    <submittedName>
        <fullName evidence="3">Uncharacterized protein</fullName>
    </submittedName>
</protein>
<evidence type="ECO:0000256" key="1">
    <source>
        <dbReference type="SAM" id="Coils"/>
    </source>
</evidence>
<organism evidence="3">
    <name type="scientific">marine sediment metagenome</name>
    <dbReference type="NCBI Taxonomy" id="412755"/>
    <lineage>
        <taxon>unclassified sequences</taxon>
        <taxon>metagenomes</taxon>
        <taxon>ecological metagenomes</taxon>
    </lineage>
</organism>